<dbReference type="AlphaFoldDB" id="A0A0C3SBR3"/>
<dbReference type="PANTHER" id="PTHR22731">
    <property type="entry name" value="RIBONUCLEASES P/MRP PROTEIN SUBUNIT POP1"/>
    <property type="match status" value="1"/>
</dbReference>
<evidence type="ECO:0000259" key="5">
    <source>
        <dbReference type="Pfam" id="PF06978"/>
    </source>
</evidence>
<evidence type="ECO:0000256" key="1">
    <source>
        <dbReference type="ARBA" id="ARBA00004123"/>
    </source>
</evidence>
<feature type="compositionally biased region" description="Low complexity" evidence="4">
    <location>
        <begin position="275"/>
        <end position="291"/>
    </location>
</feature>
<feature type="region of interest" description="Disordered" evidence="4">
    <location>
        <begin position="549"/>
        <end position="569"/>
    </location>
</feature>
<dbReference type="InterPro" id="IPR027266">
    <property type="entry name" value="TrmE/GcvT-like"/>
</dbReference>
<evidence type="ECO:0000259" key="6">
    <source>
        <dbReference type="Pfam" id="PF08170"/>
    </source>
</evidence>
<dbReference type="InterPro" id="IPR039182">
    <property type="entry name" value="Pop1"/>
</dbReference>
<dbReference type="OrthoDB" id="442863at2759"/>
<dbReference type="GO" id="GO:0000172">
    <property type="term" value="C:ribonuclease MRP complex"/>
    <property type="evidence" value="ECO:0007669"/>
    <property type="project" value="InterPro"/>
</dbReference>
<dbReference type="HOGENOM" id="CLU_007205_2_0_1"/>
<protein>
    <recommendedName>
        <fullName evidence="10">POP1-domain-containing protein</fullName>
    </recommendedName>
</protein>
<keyword evidence="9" id="KW-1185">Reference proteome</keyword>
<feature type="compositionally biased region" description="Basic residues" evidence="4">
    <location>
        <begin position="132"/>
        <end position="150"/>
    </location>
</feature>
<evidence type="ECO:0000256" key="2">
    <source>
        <dbReference type="ARBA" id="ARBA00022694"/>
    </source>
</evidence>
<dbReference type="Pfam" id="PF22770">
    <property type="entry name" value="POP1_C"/>
    <property type="match status" value="1"/>
</dbReference>
<organism evidence="8 9">
    <name type="scientific">Phlebiopsis gigantea (strain 11061_1 CR5-6)</name>
    <name type="common">White-rot fungus</name>
    <name type="synonym">Peniophora gigantea</name>
    <dbReference type="NCBI Taxonomy" id="745531"/>
    <lineage>
        <taxon>Eukaryota</taxon>
        <taxon>Fungi</taxon>
        <taxon>Dikarya</taxon>
        <taxon>Basidiomycota</taxon>
        <taxon>Agaricomycotina</taxon>
        <taxon>Agaricomycetes</taxon>
        <taxon>Polyporales</taxon>
        <taxon>Phanerochaetaceae</taxon>
        <taxon>Phlebiopsis</taxon>
    </lineage>
</organism>
<accession>A0A0C3SBR3</accession>
<dbReference type="GO" id="GO:0005655">
    <property type="term" value="C:nucleolar ribonuclease P complex"/>
    <property type="evidence" value="ECO:0007669"/>
    <property type="project" value="InterPro"/>
</dbReference>
<dbReference type="EMBL" id="KN840457">
    <property type="protein sequence ID" value="KIP10247.1"/>
    <property type="molecule type" value="Genomic_DNA"/>
</dbReference>
<gene>
    <name evidence="8" type="ORF">PHLGIDRAFT_267125</name>
</gene>
<feature type="region of interest" description="Disordered" evidence="4">
    <location>
        <begin position="1"/>
        <end position="62"/>
    </location>
</feature>
<dbReference type="PANTHER" id="PTHR22731:SF3">
    <property type="entry name" value="RIBONUCLEASES P_MRP PROTEIN SUBUNIT POP1"/>
    <property type="match status" value="1"/>
</dbReference>
<comment type="subcellular location">
    <subcellularLocation>
        <location evidence="1">Nucleus</location>
    </subcellularLocation>
</comment>
<dbReference type="Proteomes" id="UP000053257">
    <property type="component" value="Unassembled WGS sequence"/>
</dbReference>
<evidence type="ECO:0008006" key="10">
    <source>
        <dbReference type="Google" id="ProtNLM"/>
    </source>
</evidence>
<feature type="domain" description="POP1 C-terminal" evidence="7">
    <location>
        <begin position="780"/>
        <end position="852"/>
    </location>
</feature>
<proteinExistence type="predicted"/>
<feature type="domain" description="POPLD" evidence="6">
    <location>
        <begin position="519"/>
        <end position="610"/>
    </location>
</feature>
<reference evidence="8 9" key="1">
    <citation type="journal article" date="2014" name="PLoS Genet.">
        <title>Analysis of the Phlebiopsis gigantea genome, transcriptome and secretome provides insight into its pioneer colonization strategies of wood.</title>
        <authorList>
            <person name="Hori C."/>
            <person name="Ishida T."/>
            <person name="Igarashi K."/>
            <person name="Samejima M."/>
            <person name="Suzuki H."/>
            <person name="Master E."/>
            <person name="Ferreira P."/>
            <person name="Ruiz-Duenas F.J."/>
            <person name="Held B."/>
            <person name="Canessa P."/>
            <person name="Larrondo L.F."/>
            <person name="Schmoll M."/>
            <person name="Druzhinina I.S."/>
            <person name="Kubicek C.P."/>
            <person name="Gaskell J.A."/>
            <person name="Kersten P."/>
            <person name="St John F."/>
            <person name="Glasner J."/>
            <person name="Sabat G."/>
            <person name="Splinter BonDurant S."/>
            <person name="Syed K."/>
            <person name="Yadav J."/>
            <person name="Mgbeahuruike A.C."/>
            <person name="Kovalchuk A."/>
            <person name="Asiegbu F.O."/>
            <person name="Lackner G."/>
            <person name="Hoffmeister D."/>
            <person name="Rencoret J."/>
            <person name="Gutierrez A."/>
            <person name="Sun H."/>
            <person name="Lindquist E."/>
            <person name="Barry K."/>
            <person name="Riley R."/>
            <person name="Grigoriev I.V."/>
            <person name="Henrissat B."/>
            <person name="Kues U."/>
            <person name="Berka R.M."/>
            <person name="Martinez A.T."/>
            <person name="Covert S.F."/>
            <person name="Blanchette R.A."/>
            <person name="Cullen D."/>
        </authorList>
    </citation>
    <scope>NUCLEOTIDE SEQUENCE [LARGE SCALE GENOMIC DNA]</scope>
    <source>
        <strain evidence="8 9">11061_1 CR5-6</strain>
    </source>
</reference>
<dbReference type="Gene3D" id="3.30.1360.120">
    <property type="entry name" value="Probable tRNA modification gtpase trme, domain 1"/>
    <property type="match status" value="1"/>
</dbReference>
<name>A0A0C3SBR3_PHLG1</name>
<evidence type="ECO:0000259" key="7">
    <source>
        <dbReference type="Pfam" id="PF22770"/>
    </source>
</evidence>
<evidence type="ECO:0000256" key="3">
    <source>
        <dbReference type="ARBA" id="ARBA00023242"/>
    </source>
</evidence>
<dbReference type="Pfam" id="PF06978">
    <property type="entry name" value="POP1_N"/>
    <property type="match status" value="2"/>
</dbReference>
<dbReference type="GO" id="GO:0001682">
    <property type="term" value="P:tRNA 5'-leader removal"/>
    <property type="evidence" value="ECO:0007669"/>
    <property type="project" value="InterPro"/>
</dbReference>
<dbReference type="SUPFAM" id="SSF103025">
    <property type="entry name" value="Folate-binding domain"/>
    <property type="match status" value="1"/>
</dbReference>
<dbReference type="InterPro" id="IPR055079">
    <property type="entry name" value="POP1_C"/>
</dbReference>
<evidence type="ECO:0000313" key="8">
    <source>
        <dbReference type="EMBL" id="KIP10247.1"/>
    </source>
</evidence>
<feature type="domain" description="Pop1 N-terminal" evidence="5">
    <location>
        <begin position="151"/>
        <end position="217"/>
    </location>
</feature>
<evidence type="ECO:0000256" key="4">
    <source>
        <dbReference type="SAM" id="MobiDB-lite"/>
    </source>
</evidence>
<keyword evidence="2" id="KW-0819">tRNA processing</keyword>
<keyword evidence="3" id="KW-0539">Nucleus</keyword>
<feature type="region of interest" description="Disordered" evidence="4">
    <location>
        <begin position="275"/>
        <end position="298"/>
    </location>
</feature>
<dbReference type="Pfam" id="PF08170">
    <property type="entry name" value="POPLD"/>
    <property type="match status" value="1"/>
</dbReference>
<evidence type="ECO:0000313" key="9">
    <source>
        <dbReference type="Proteomes" id="UP000053257"/>
    </source>
</evidence>
<dbReference type="InterPro" id="IPR012590">
    <property type="entry name" value="POPLD_dom"/>
</dbReference>
<dbReference type="InterPro" id="IPR009723">
    <property type="entry name" value="Pop1_N"/>
</dbReference>
<sequence>MSSKRKNEDVPTLSGRDKKKQKTALARTIAVQTAAASGMPGSSAEAGPSKGVRFNDGANLPGSLDVERFAEARAFEMNAMHSAMQNARTSGTQRAWQQLPRHLRRRAASHDVRRVPARLREKAREEMDTSKAKKKSIPKRGKGKRPSRTKVLLRRQEQKVWLETHIWHAKRMHMEELWGYRLAATPTEKSHRPSHRASMHGSILHDASYMGLIELRGPDFVLKATFDSCCDAQTPSPAAKRYQGGSRTCDTHLYERGAYPLGLIAPITVLWQTGEDTSTSESSKSTQKASGNSKGKERANVLLKSERTVWVWVHPSVFDRVFVELRTAASFALEAAKEAGQPSDPTYEIQITDLREQLNVFEIMGPKSSQVIKGALKPVVEDDREEFKKCWGSLDSLQTTASVPRSTVIGFKVYDPRLSFPPKNAKVRVDEEKLPSISTAASAFFPSAVLARSEIWNEDVRRPLRRPMFQKKDIDKRRAEHLVPGKPLQALAQDARIPALLIQRSVESSSATRAPSIHGWTLIVPQGWGMAFFSSLIFTGTRVGGQRERETQAFESGTPYFPRDYPSTLPYDDYSDTRAEKERELWERKPPAKRHNYERLGNRSPWQPDWEVVLGLREPEAEDVSMEDDSTIPGDFVPAQRDTVADGIAAAAAAPQEIEQSTVCPERETGTSPWMLRGPSTGAILESLIGKPNPASLLFTKLEELRGKRGLKSLYTETRPDDLWKSALVDVRLRLVGRGRPDDLAVIYGMDDEETTKWHRAEQMRKKPVLDEGTEGETELSVLAPSPGSIIGYVTTGNFSLSTGEGLAIGAIPVSRYIELQAQARRLGPGLSPLIKVRDRHEAICRAARVELVD</sequence>
<dbReference type="STRING" id="745531.A0A0C3SBR3"/>
<feature type="compositionally biased region" description="Basic and acidic residues" evidence="4">
    <location>
        <begin position="119"/>
        <end position="131"/>
    </location>
</feature>
<feature type="domain" description="Pop1 N-terminal" evidence="5">
    <location>
        <begin position="69"/>
        <end position="144"/>
    </location>
</feature>
<feature type="region of interest" description="Disordered" evidence="4">
    <location>
        <begin position="119"/>
        <end position="150"/>
    </location>
</feature>